<proteinExistence type="predicted"/>
<comment type="caution">
    <text evidence="5">The sequence shown here is derived from an EMBL/GenBank/DDBJ whole genome shotgun (WGS) entry which is preliminary data.</text>
</comment>
<evidence type="ECO:0000313" key="6">
    <source>
        <dbReference type="Proteomes" id="UP000886687"/>
    </source>
</evidence>
<keyword evidence="1" id="KW-0175">Coiled coil</keyword>
<feature type="compositionally biased region" description="Low complexity" evidence="2">
    <location>
        <begin position="114"/>
        <end position="128"/>
    </location>
</feature>
<feature type="coiled-coil region" evidence="1">
    <location>
        <begin position="161"/>
        <end position="188"/>
    </location>
</feature>
<dbReference type="Pfam" id="PF08308">
    <property type="entry name" value="PEGA"/>
    <property type="match status" value="1"/>
</dbReference>
<feature type="domain" description="PEGA" evidence="4">
    <location>
        <begin position="34"/>
        <end position="60"/>
    </location>
</feature>
<dbReference type="AlphaFoldDB" id="A0A9E4N156"/>
<dbReference type="EMBL" id="JAEPDI010000014">
    <property type="protein sequence ID" value="MCG7940606.1"/>
    <property type="molecule type" value="Genomic_DNA"/>
</dbReference>
<evidence type="ECO:0000256" key="3">
    <source>
        <dbReference type="SAM" id="SignalP"/>
    </source>
</evidence>
<dbReference type="Proteomes" id="UP000886687">
    <property type="component" value="Unassembled WGS sequence"/>
</dbReference>
<evidence type="ECO:0000256" key="1">
    <source>
        <dbReference type="SAM" id="Coils"/>
    </source>
</evidence>
<evidence type="ECO:0000313" key="5">
    <source>
        <dbReference type="EMBL" id="MCG7940606.1"/>
    </source>
</evidence>
<gene>
    <name evidence="5" type="ORF">JAZ04_17360</name>
</gene>
<evidence type="ECO:0000256" key="2">
    <source>
        <dbReference type="SAM" id="MobiDB-lite"/>
    </source>
</evidence>
<dbReference type="InterPro" id="IPR013229">
    <property type="entry name" value="PEGA"/>
</dbReference>
<reference evidence="5" key="1">
    <citation type="journal article" date="2021" name="Proc. Natl. Acad. Sci. U.S.A.">
        <title>Global biogeography of chemosynthetic symbionts reveals both localized and globally distributed symbiont groups. .</title>
        <authorList>
            <person name="Osvatic J.T."/>
            <person name="Wilkins L.G.E."/>
            <person name="Leibrecht L."/>
            <person name="Leray M."/>
            <person name="Zauner S."/>
            <person name="Polzin J."/>
            <person name="Camacho Y."/>
            <person name="Gros O."/>
            <person name="van Gils J.A."/>
            <person name="Eisen J.A."/>
            <person name="Petersen J.M."/>
            <person name="Yuen B."/>
        </authorList>
    </citation>
    <scope>NUCLEOTIDE SEQUENCE</scope>
    <source>
        <strain evidence="5">MAGL173</strain>
    </source>
</reference>
<keyword evidence="3" id="KW-0732">Signal</keyword>
<evidence type="ECO:0000259" key="4">
    <source>
        <dbReference type="Pfam" id="PF08308"/>
    </source>
</evidence>
<feature type="chain" id="PRO_5039558531" evidence="3">
    <location>
        <begin position="22"/>
        <end position="193"/>
    </location>
</feature>
<feature type="region of interest" description="Disordered" evidence="2">
    <location>
        <begin position="114"/>
        <end position="158"/>
    </location>
</feature>
<name>A0A9E4N156_9GAMM</name>
<organism evidence="5 6">
    <name type="scientific">Candidatus Thiodiazotropha lotti</name>
    <dbReference type="NCBI Taxonomy" id="2792787"/>
    <lineage>
        <taxon>Bacteria</taxon>
        <taxon>Pseudomonadati</taxon>
        <taxon>Pseudomonadota</taxon>
        <taxon>Gammaproteobacteria</taxon>
        <taxon>Chromatiales</taxon>
        <taxon>Sedimenticolaceae</taxon>
        <taxon>Candidatus Thiodiazotropha</taxon>
    </lineage>
</organism>
<accession>A0A9E4N156</accession>
<sequence>MPKQTLTRLAAPMLLITQLSACTGIGGVSGEMPLRIETQPSGATVYIMDEALGVTPLEITQNQLYPAAYDAGKAELYGKIVIRKPACEAFSQRVKYQDFPKGLQVTLNCSDSAEQSQSSATAETAPAPQKNRQPVAAQPPEQRLKPVESTAVVTQPANSSIKARLQRLDNLRNEAVISEEEYRAARKRILNEL</sequence>
<protein>
    <submittedName>
        <fullName evidence="5">PEGA domain-containing protein</fullName>
    </submittedName>
</protein>
<feature type="signal peptide" evidence="3">
    <location>
        <begin position="1"/>
        <end position="21"/>
    </location>
</feature>